<gene>
    <name evidence="2" type="ORF">CCAM_LOCUS9519</name>
</gene>
<protein>
    <recommendedName>
        <fullName evidence="4">Retrotransposon gag domain-containing protein</fullName>
    </recommendedName>
</protein>
<feature type="region of interest" description="Disordered" evidence="1">
    <location>
        <begin position="178"/>
        <end position="238"/>
    </location>
</feature>
<reference evidence="2 3" key="1">
    <citation type="submission" date="2018-04" db="EMBL/GenBank/DDBJ databases">
        <authorList>
            <person name="Vogel A."/>
        </authorList>
    </citation>
    <scope>NUCLEOTIDE SEQUENCE [LARGE SCALE GENOMIC DNA]</scope>
</reference>
<proteinExistence type="predicted"/>
<accession>A0A484KPU8</accession>
<feature type="compositionally biased region" description="Basic and acidic residues" evidence="1">
    <location>
        <begin position="204"/>
        <end position="223"/>
    </location>
</feature>
<sequence>MSRLNLQKGVPNFEEKCDRALGDENCIRKFQSFRQKGLSAKVMSLKTIDPLWWGRICHGTPQPSTSLRTAFMTGNLPVKHPTKQESMSEAWDRLKKLKIKFPPALMDSDSLMFYFYKGLLVASKKELDHSSKNHLTSQCPLNDAPNPNKAREVNLARYENKANIEPNPKEQLRAVTLRSEKQVQGPVDEEGEDVPIDPSVESESNGKIKGSEPKGKKKDESMQKESQLSTHKANIPFC</sequence>
<dbReference type="EMBL" id="OOIL02000646">
    <property type="protein sequence ID" value="VFQ67743.1"/>
    <property type="molecule type" value="Genomic_DNA"/>
</dbReference>
<dbReference type="Proteomes" id="UP000595140">
    <property type="component" value="Unassembled WGS sequence"/>
</dbReference>
<evidence type="ECO:0000313" key="2">
    <source>
        <dbReference type="EMBL" id="VFQ67743.1"/>
    </source>
</evidence>
<evidence type="ECO:0000256" key="1">
    <source>
        <dbReference type="SAM" id="MobiDB-lite"/>
    </source>
</evidence>
<evidence type="ECO:0000313" key="3">
    <source>
        <dbReference type="Proteomes" id="UP000595140"/>
    </source>
</evidence>
<dbReference type="AlphaFoldDB" id="A0A484KPU8"/>
<name>A0A484KPU8_9ASTE</name>
<evidence type="ECO:0008006" key="4">
    <source>
        <dbReference type="Google" id="ProtNLM"/>
    </source>
</evidence>
<organism evidence="2 3">
    <name type="scientific">Cuscuta campestris</name>
    <dbReference type="NCBI Taxonomy" id="132261"/>
    <lineage>
        <taxon>Eukaryota</taxon>
        <taxon>Viridiplantae</taxon>
        <taxon>Streptophyta</taxon>
        <taxon>Embryophyta</taxon>
        <taxon>Tracheophyta</taxon>
        <taxon>Spermatophyta</taxon>
        <taxon>Magnoliopsida</taxon>
        <taxon>eudicotyledons</taxon>
        <taxon>Gunneridae</taxon>
        <taxon>Pentapetalae</taxon>
        <taxon>asterids</taxon>
        <taxon>lamiids</taxon>
        <taxon>Solanales</taxon>
        <taxon>Convolvulaceae</taxon>
        <taxon>Cuscuteae</taxon>
        <taxon>Cuscuta</taxon>
        <taxon>Cuscuta subgen. Grammica</taxon>
        <taxon>Cuscuta sect. Cleistogrammica</taxon>
    </lineage>
</organism>
<keyword evidence="3" id="KW-1185">Reference proteome</keyword>